<dbReference type="RefSeq" id="WP_038371753.1">
    <property type="nucleotide sequence ID" value="NZ_KK069991.1"/>
</dbReference>
<dbReference type="Proteomes" id="UP000023067">
    <property type="component" value="Unassembled WGS sequence"/>
</dbReference>
<dbReference type="InterPro" id="IPR016181">
    <property type="entry name" value="Acyl_CoA_acyltransferase"/>
</dbReference>
<evidence type="ECO:0000313" key="2">
    <source>
        <dbReference type="EMBL" id="EWS81679.1"/>
    </source>
</evidence>
<dbReference type="OrthoDB" id="4792644at2"/>
<dbReference type="SUPFAM" id="SSF55729">
    <property type="entry name" value="Acyl-CoA N-acyltransferases (Nat)"/>
    <property type="match status" value="1"/>
</dbReference>
<dbReference type="PROSITE" id="PS51186">
    <property type="entry name" value="GNAT"/>
    <property type="match status" value="1"/>
</dbReference>
<comment type="caution">
    <text evidence="2">The sequence shown here is derived from an EMBL/GenBank/DDBJ whole genome shotgun (WGS) entry which is preliminary data.</text>
</comment>
<dbReference type="PANTHER" id="PTHR43617">
    <property type="entry name" value="L-AMINO ACID N-ACETYLTRANSFERASE"/>
    <property type="match status" value="1"/>
</dbReference>
<keyword evidence="3" id="KW-1185">Reference proteome</keyword>
<dbReference type="Pfam" id="PF00583">
    <property type="entry name" value="Acetyltransf_1"/>
    <property type="match status" value="1"/>
</dbReference>
<dbReference type="InterPro" id="IPR050276">
    <property type="entry name" value="MshD_Acetyltransferase"/>
</dbReference>
<feature type="domain" description="N-acetyltransferase" evidence="1">
    <location>
        <begin position="159"/>
        <end position="298"/>
    </location>
</feature>
<evidence type="ECO:0000313" key="3">
    <source>
        <dbReference type="Proteomes" id="UP000023067"/>
    </source>
</evidence>
<keyword evidence="2" id="KW-0808">Transferase</keyword>
<organism evidence="2 3">
    <name type="scientific">Brachybacterium phenoliresistens</name>
    <dbReference type="NCBI Taxonomy" id="396014"/>
    <lineage>
        <taxon>Bacteria</taxon>
        <taxon>Bacillati</taxon>
        <taxon>Actinomycetota</taxon>
        <taxon>Actinomycetes</taxon>
        <taxon>Micrococcales</taxon>
        <taxon>Dermabacteraceae</taxon>
        <taxon>Brachybacterium</taxon>
    </lineage>
</organism>
<gene>
    <name evidence="2" type="ORF">BF93_16075</name>
</gene>
<dbReference type="AlphaFoldDB" id="Z9JU13"/>
<accession>Z9JU13</accession>
<dbReference type="STRING" id="396014.BF93_16075"/>
<dbReference type="HOGENOM" id="CLU_083019_0_0_11"/>
<dbReference type="PATRIC" id="fig|396014.3.peg.1560"/>
<dbReference type="InterPro" id="IPR000182">
    <property type="entry name" value="GNAT_dom"/>
</dbReference>
<protein>
    <submittedName>
        <fullName evidence="2">Acetyltransferase</fullName>
    </submittedName>
</protein>
<dbReference type="CDD" id="cd04301">
    <property type="entry name" value="NAT_SF"/>
    <property type="match status" value="1"/>
</dbReference>
<dbReference type="EMBL" id="JDYK01000006">
    <property type="protein sequence ID" value="EWS81679.1"/>
    <property type="molecule type" value="Genomic_DNA"/>
</dbReference>
<reference evidence="2 3" key="1">
    <citation type="submission" date="2014-02" db="EMBL/GenBank/DDBJ databases">
        <title>Genome sequence of Brachybacterium phenoliresistens strain W13A50.</title>
        <authorList>
            <person name="Wang X."/>
        </authorList>
    </citation>
    <scope>NUCLEOTIDE SEQUENCE [LARGE SCALE GENOMIC DNA]</scope>
    <source>
        <strain evidence="2 3">W13A50</strain>
    </source>
</reference>
<dbReference type="GO" id="GO:0016747">
    <property type="term" value="F:acyltransferase activity, transferring groups other than amino-acyl groups"/>
    <property type="evidence" value="ECO:0007669"/>
    <property type="project" value="InterPro"/>
</dbReference>
<name>Z9JU13_9MICO</name>
<dbReference type="Gene3D" id="3.40.630.30">
    <property type="match status" value="1"/>
</dbReference>
<sequence length="298" mass="31163">MDIRRITPEARDLPALDDTLRRWWAHGSAHELHPGDLGWHQRLGAEATAAALRVWSRGEEVLGIGLLDGPGLARVALAPGAGSDRELARSIAADATDPERDVLPEGPASLAVRGSEALPEALRERGWRTDEAWALLHCDLAQHPAGGGAAAAEQERSGVRTVVAGPEDTRAVGEVLASAFGMRTVPDPRRWQAMAAAPAARRARCLLARDRDGAPVATVTVWSAGPGLPGLVEPMGVHAEHRGRGLGRLITRAGLEALREMGASGAVVATPAANAAAVATYRSAGFARGADTHDLSRA</sequence>
<proteinExistence type="predicted"/>
<dbReference type="eggNOG" id="COG0456">
    <property type="taxonomic scope" value="Bacteria"/>
</dbReference>
<evidence type="ECO:0000259" key="1">
    <source>
        <dbReference type="PROSITE" id="PS51186"/>
    </source>
</evidence>